<name>A0ABR1AQ99_POLSC</name>
<reference evidence="1 2" key="1">
    <citation type="submission" date="2023-09" db="EMBL/GenBank/DDBJ databases">
        <title>Genomes of two closely related lineages of the louse Polyplax serrata with different host specificities.</title>
        <authorList>
            <person name="Martinu J."/>
            <person name="Tarabai H."/>
            <person name="Stefka J."/>
            <person name="Hypsa V."/>
        </authorList>
    </citation>
    <scope>NUCLEOTIDE SEQUENCE [LARGE SCALE GENOMIC DNA]</scope>
    <source>
        <strain evidence="1">98ZLc_SE</strain>
    </source>
</reference>
<dbReference type="Proteomes" id="UP001359485">
    <property type="component" value="Unassembled WGS sequence"/>
</dbReference>
<comment type="caution">
    <text evidence="1">The sequence shown here is derived from an EMBL/GenBank/DDBJ whole genome shotgun (WGS) entry which is preliminary data.</text>
</comment>
<keyword evidence="2" id="KW-1185">Reference proteome</keyword>
<sequence length="117" mass="13355">MAALNFPTKFKTRKPVFVWRTDEERLYPSRDSIPQLHYSSTGDYARDVGNPSAAGVESTKNFLRKNLRQENLFFGNLKRINLVFAFRLIGLSHFQQRSNAKGNFNPGSVPLATCSRM</sequence>
<evidence type="ECO:0000313" key="2">
    <source>
        <dbReference type="Proteomes" id="UP001359485"/>
    </source>
</evidence>
<organism evidence="1 2">
    <name type="scientific">Polyplax serrata</name>
    <name type="common">Common mouse louse</name>
    <dbReference type="NCBI Taxonomy" id="468196"/>
    <lineage>
        <taxon>Eukaryota</taxon>
        <taxon>Metazoa</taxon>
        <taxon>Ecdysozoa</taxon>
        <taxon>Arthropoda</taxon>
        <taxon>Hexapoda</taxon>
        <taxon>Insecta</taxon>
        <taxon>Pterygota</taxon>
        <taxon>Neoptera</taxon>
        <taxon>Paraneoptera</taxon>
        <taxon>Psocodea</taxon>
        <taxon>Troctomorpha</taxon>
        <taxon>Phthiraptera</taxon>
        <taxon>Anoplura</taxon>
        <taxon>Polyplacidae</taxon>
        <taxon>Polyplax</taxon>
    </lineage>
</organism>
<accession>A0ABR1AQ99</accession>
<gene>
    <name evidence="1" type="ORF">RUM44_011519</name>
</gene>
<evidence type="ECO:0000313" key="1">
    <source>
        <dbReference type="EMBL" id="KAK6624660.1"/>
    </source>
</evidence>
<dbReference type="EMBL" id="JAWJWF010000046">
    <property type="protein sequence ID" value="KAK6624660.1"/>
    <property type="molecule type" value="Genomic_DNA"/>
</dbReference>
<proteinExistence type="predicted"/>
<protein>
    <submittedName>
        <fullName evidence="1">Uncharacterized protein</fullName>
    </submittedName>
</protein>